<protein>
    <recommendedName>
        <fullName evidence="5">Secreted protein</fullName>
    </recommendedName>
</protein>
<sequence>MRLTAGVVAAVLLGFLGTGSATAAPDRDAPPARDGVAAAGAAEGSAGGGLAPAARNVELRKSIPDTAGAISINFVQYRNRDVMFVSGTFGLKTYDVTDQDDPKLLDHLTKKELALPGDDPEQRFWENEDVTVDPKRKLVFLARERNAFGRQPGNERPTGVYVVSAADPGKLELMSFAPMGTGHITTCINDCTYLWTTGYDGTPSDDPDTYRRSGKVFVTDLRDPRNPKTLTTYVDQNRNQGETHMTHDVQVDGAGVAWVAGTGGTRGYYTQGWHRDPLTGKVRRATPYDPVPYAGGAAPKLDMPTSFSHNSFRPIGRTLADGPRPTREHPAGSLLLHTEEAFGSATCKDQGRFVISSLEGSTNGESWRATPDKPFTLETVGVWSPDDQEGTLPGPDVFCSAHYFDVQKRIVAYSWYEQGTRFLDITDPKNPIQVAYWRPEGAVSWAPYFHRDRVFVADMGRGVEVLKLTKAAYDAQETHTNVTLKTEPVAESARSADSPRKRLPLAPDPDYGYACPMLVGRGCGDGAAACC</sequence>
<comment type="caution">
    <text evidence="3">The sequence shown here is derived from an EMBL/GenBank/DDBJ whole genome shotgun (WGS) entry which is preliminary data.</text>
</comment>
<feature type="region of interest" description="Disordered" evidence="1">
    <location>
        <begin position="306"/>
        <end position="330"/>
    </location>
</feature>
<evidence type="ECO:0000256" key="2">
    <source>
        <dbReference type="SAM" id="SignalP"/>
    </source>
</evidence>
<dbReference type="RefSeq" id="WP_204843965.1">
    <property type="nucleotide sequence ID" value="NZ_JAFBCL010000001.1"/>
</dbReference>
<evidence type="ECO:0000256" key="1">
    <source>
        <dbReference type="SAM" id="MobiDB-lite"/>
    </source>
</evidence>
<reference evidence="3 4" key="1">
    <citation type="submission" date="2021-01" db="EMBL/GenBank/DDBJ databases">
        <title>Sequencing the genomes of 1000 actinobacteria strains.</title>
        <authorList>
            <person name="Klenk H.-P."/>
        </authorList>
    </citation>
    <scope>NUCLEOTIDE SEQUENCE [LARGE SCALE GENOMIC DNA]</scope>
    <source>
        <strain evidence="3 4">DSM 44581</strain>
    </source>
</reference>
<gene>
    <name evidence="3" type="ORF">JOE68_004186</name>
</gene>
<evidence type="ECO:0008006" key="5">
    <source>
        <dbReference type="Google" id="ProtNLM"/>
    </source>
</evidence>
<feature type="chain" id="PRO_5045952649" description="Secreted protein" evidence="2">
    <location>
        <begin position="24"/>
        <end position="531"/>
    </location>
</feature>
<feature type="region of interest" description="Disordered" evidence="1">
    <location>
        <begin position="23"/>
        <end position="50"/>
    </location>
</feature>
<accession>A0ABS2SAQ5</accession>
<feature type="signal peptide" evidence="2">
    <location>
        <begin position="1"/>
        <end position="23"/>
    </location>
</feature>
<name>A0ABS2SAQ5_9PSEU</name>
<evidence type="ECO:0000313" key="3">
    <source>
        <dbReference type="EMBL" id="MBM7813321.1"/>
    </source>
</evidence>
<dbReference type="Proteomes" id="UP001195724">
    <property type="component" value="Unassembled WGS sequence"/>
</dbReference>
<keyword evidence="2" id="KW-0732">Signal</keyword>
<proteinExistence type="predicted"/>
<evidence type="ECO:0000313" key="4">
    <source>
        <dbReference type="Proteomes" id="UP001195724"/>
    </source>
</evidence>
<dbReference type="EMBL" id="JAFBCL010000001">
    <property type="protein sequence ID" value="MBM7813321.1"/>
    <property type="molecule type" value="Genomic_DNA"/>
</dbReference>
<organism evidence="3 4">
    <name type="scientific">Saccharothrix algeriensis</name>
    <dbReference type="NCBI Taxonomy" id="173560"/>
    <lineage>
        <taxon>Bacteria</taxon>
        <taxon>Bacillati</taxon>
        <taxon>Actinomycetota</taxon>
        <taxon>Actinomycetes</taxon>
        <taxon>Pseudonocardiales</taxon>
        <taxon>Pseudonocardiaceae</taxon>
        <taxon>Saccharothrix</taxon>
    </lineage>
</organism>
<dbReference type="SUPFAM" id="SSF75011">
    <property type="entry name" value="3-carboxy-cis,cis-mucoante lactonizing enzyme"/>
    <property type="match status" value="1"/>
</dbReference>
<feature type="compositionally biased region" description="Low complexity" evidence="1">
    <location>
        <begin position="32"/>
        <end position="44"/>
    </location>
</feature>
<keyword evidence="4" id="KW-1185">Reference proteome</keyword>